<keyword evidence="2" id="KW-1185">Reference proteome</keyword>
<accession>A0ABS2UAC9</accession>
<proteinExistence type="predicted"/>
<dbReference type="RefSeq" id="WP_205278082.1">
    <property type="nucleotide sequence ID" value="NZ_JAFFPU010000006.1"/>
</dbReference>
<name>A0ABS2UAC9_9LEPT</name>
<organism evidence="1 2">
    <name type="scientific">Leptospira ainlahdjerensis</name>
    <dbReference type="NCBI Taxonomy" id="2810033"/>
    <lineage>
        <taxon>Bacteria</taxon>
        <taxon>Pseudomonadati</taxon>
        <taxon>Spirochaetota</taxon>
        <taxon>Spirochaetia</taxon>
        <taxon>Leptospirales</taxon>
        <taxon>Leptospiraceae</taxon>
        <taxon>Leptospira</taxon>
    </lineage>
</organism>
<comment type="caution">
    <text evidence="1">The sequence shown here is derived from an EMBL/GenBank/DDBJ whole genome shotgun (WGS) entry which is preliminary data.</text>
</comment>
<protein>
    <submittedName>
        <fullName evidence="1">Uncharacterized protein</fullName>
    </submittedName>
</protein>
<dbReference type="Proteomes" id="UP000724686">
    <property type="component" value="Unassembled WGS sequence"/>
</dbReference>
<dbReference type="EMBL" id="JAFFPU010000006">
    <property type="protein sequence ID" value="MBM9575885.1"/>
    <property type="molecule type" value="Genomic_DNA"/>
</dbReference>
<gene>
    <name evidence="1" type="ORF">JWG45_01845</name>
</gene>
<sequence length="69" mass="8227">MENKQKYNTINKNDQDDRLIASRALLSFDDIQKIYEFDGSEKITKRSGKFLHLSRYKNLNISGFLLTWR</sequence>
<evidence type="ECO:0000313" key="1">
    <source>
        <dbReference type="EMBL" id="MBM9575885.1"/>
    </source>
</evidence>
<reference evidence="1 2" key="1">
    <citation type="submission" date="2021-02" db="EMBL/GenBank/DDBJ databases">
        <title>Leptospira ainlahdjerensis sp. nov., Leptospira ainazelensis sp. nov., Leptospira abararensis sp. nov. and Leptospira chreensis sp. nov., four new species isolated from water sources in Algeria.</title>
        <authorList>
            <person name="Amara Korba A."/>
            <person name="Kainiu M."/>
            <person name="Vincent A.T."/>
            <person name="Mariet J.-F."/>
            <person name="Veyrier F.J."/>
            <person name="Goarant C."/>
            <person name="Picardeau M."/>
        </authorList>
    </citation>
    <scope>NUCLEOTIDE SEQUENCE [LARGE SCALE GENOMIC DNA]</scope>
    <source>
        <strain evidence="1 2">201903070</strain>
    </source>
</reference>
<evidence type="ECO:0000313" key="2">
    <source>
        <dbReference type="Proteomes" id="UP000724686"/>
    </source>
</evidence>